<name>A0A3N4KGZ1_9PEZI</name>
<dbReference type="AlphaFoldDB" id="A0A3N4KGZ1"/>
<dbReference type="InParanoid" id="A0A3N4KGZ1"/>
<accession>A0A3N4KGZ1</accession>
<evidence type="ECO:0000313" key="2">
    <source>
        <dbReference type="Proteomes" id="UP000277580"/>
    </source>
</evidence>
<sequence length="107" mass="11658">MLFYLFREELEQGPLSEAKSSKALPLTEYRNRKIAVSGPGGLSWEKHILFIGCVGCVGCGDTRVHKRLLRAGNDEITNILVRRSCPGHILPAGSAAGGKVFLYLGED</sequence>
<keyword evidence="2" id="KW-1185">Reference proteome</keyword>
<organism evidence="1 2">
    <name type="scientific">Morchella conica CCBAS932</name>
    <dbReference type="NCBI Taxonomy" id="1392247"/>
    <lineage>
        <taxon>Eukaryota</taxon>
        <taxon>Fungi</taxon>
        <taxon>Dikarya</taxon>
        <taxon>Ascomycota</taxon>
        <taxon>Pezizomycotina</taxon>
        <taxon>Pezizomycetes</taxon>
        <taxon>Pezizales</taxon>
        <taxon>Morchellaceae</taxon>
        <taxon>Morchella</taxon>
    </lineage>
</organism>
<dbReference type="EMBL" id="ML119178">
    <property type="protein sequence ID" value="RPB07631.1"/>
    <property type="molecule type" value="Genomic_DNA"/>
</dbReference>
<dbReference type="Proteomes" id="UP000277580">
    <property type="component" value="Unassembled WGS sequence"/>
</dbReference>
<proteinExistence type="predicted"/>
<gene>
    <name evidence="1" type="ORF">P167DRAFT_579073</name>
</gene>
<evidence type="ECO:0000313" key="1">
    <source>
        <dbReference type="EMBL" id="RPB07631.1"/>
    </source>
</evidence>
<protein>
    <submittedName>
        <fullName evidence="1">Uncharacterized protein</fullName>
    </submittedName>
</protein>
<reference evidence="1 2" key="1">
    <citation type="journal article" date="2018" name="Nat. Ecol. Evol.">
        <title>Pezizomycetes genomes reveal the molecular basis of ectomycorrhizal truffle lifestyle.</title>
        <authorList>
            <person name="Murat C."/>
            <person name="Payen T."/>
            <person name="Noel B."/>
            <person name="Kuo A."/>
            <person name="Morin E."/>
            <person name="Chen J."/>
            <person name="Kohler A."/>
            <person name="Krizsan K."/>
            <person name="Balestrini R."/>
            <person name="Da Silva C."/>
            <person name="Montanini B."/>
            <person name="Hainaut M."/>
            <person name="Levati E."/>
            <person name="Barry K.W."/>
            <person name="Belfiori B."/>
            <person name="Cichocki N."/>
            <person name="Clum A."/>
            <person name="Dockter R.B."/>
            <person name="Fauchery L."/>
            <person name="Guy J."/>
            <person name="Iotti M."/>
            <person name="Le Tacon F."/>
            <person name="Lindquist E.A."/>
            <person name="Lipzen A."/>
            <person name="Malagnac F."/>
            <person name="Mello A."/>
            <person name="Molinier V."/>
            <person name="Miyauchi S."/>
            <person name="Poulain J."/>
            <person name="Riccioni C."/>
            <person name="Rubini A."/>
            <person name="Sitrit Y."/>
            <person name="Splivallo R."/>
            <person name="Traeger S."/>
            <person name="Wang M."/>
            <person name="Zifcakova L."/>
            <person name="Wipf D."/>
            <person name="Zambonelli A."/>
            <person name="Paolocci F."/>
            <person name="Nowrousian M."/>
            <person name="Ottonello S."/>
            <person name="Baldrian P."/>
            <person name="Spatafora J.W."/>
            <person name="Henrissat B."/>
            <person name="Nagy L.G."/>
            <person name="Aury J.M."/>
            <person name="Wincker P."/>
            <person name="Grigoriev I.V."/>
            <person name="Bonfante P."/>
            <person name="Martin F.M."/>
        </authorList>
    </citation>
    <scope>NUCLEOTIDE SEQUENCE [LARGE SCALE GENOMIC DNA]</scope>
    <source>
        <strain evidence="1 2">CCBAS932</strain>
    </source>
</reference>